<dbReference type="GO" id="GO:0098609">
    <property type="term" value="P:cell-cell adhesion"/>
    <property type="evidence" value="ECO:0007669"/>
    <property type="project" value="TreeGrafter"/>
</dbReference>
<dbReference type="InterPro" id="IPR013519">
    <property type="entry name" value="Int_alpha_beta-p"/>
</dbReference>
<evidence type="ECO:0000256" key="3">
    <source>
        <dbReference type="ARBA" id="ARBA00023180"/>
    </source>
</evidence>
<dbReference type="GO" id="GO:0007229">
    <property type="term" value="P:integrin-mediated signaling pathway"/>
    <property type="evidence" value="ECO:0007669"/>
    <property type="project" value="UniProtKB-KW"/>
</dbReference>
<dbReference type="InterPro" id="IPR013517">
    <property type="entry name" value="FG-GAP"/>
</dbReference>
<evidence type="ECO:0000313" key="7">
    <source>
        <dbReference type="Proteomes" id="UP000324222"/>
    </source>
</evidence>
<dbReference type="GO" id="GO:0033627">
    <property type="term" value="P:cell adhesion mediated by integrin"/>
    <property type="evidence" value="ECO:0007669"/>
    <property type="project" value="TreeGrafter"/>
</dbReference>
<dbReference type="OrthoDB" id="5573735at2759"/>
<comment type="subcellular location">
    <subcellularLocation>
        <location evidence="5">Membrane</location>
        <topology evidence="5">Single-pass type I membrane protein</topology>
    </subcellularLocation>
</comment>
<evidence type="ECO:0000256" key="1">
    <source>
        <dbReference type="ARBA" id="ARBA00022729"/>
    </source>
</evidence>
<comment type="similarity">
    <text evidence="5">Belongs to the integrin alpha chain family.</text>
</comment>
<evidence type="ECO:0000256" key="4">
    <source>
        <dbReference type="PROSITE-ProRule" id="PRU00803"/>
    </source>
</evidence>
<organism evidence="6 7">
    <name type="scientific">Portunus trituberculatus</name>
    <name type="common">Swimming crab</name>
    <name type="synonym">Neptunus trituberculatus</name>
    <dbReference type="NCBI Taxonomy" id="210409"/>
    <lineage>
        <taxon>Eukaryota</taxon>
        <taxon>Metazoa</taxon>
        <taxon>Ecdysozoa</taxon>
        <taxon>Arthropoda</taxon>
        <taxon>Crustacea</taxon>
        <taxon>Multicrustacea</taxon>
        <taxon>Malacostraca</taxon>
        <taxon>Eumalacostraca</taxon>
        <taxon>Eucarida</taxon>
        <taxon>Decapoda</taxon>
        <taxon>Pleocyemata</taxon>
        <taxon>Brachyura</taxon>
        <taxon>Eubrachyura</taxon>
        <taxon>Portunoidea</taxon>
        <taxon>Portunidae</taxon>
        <taxon>Portuninae</taxon>
        <taxon>Portunus</taxon>
    </lineage>
</organism>
<proteinExistence type="inferred from homology"/>
<name>A0A5B7HKC5_PORTR</name>
<dbReference type="EMBL" id="VSRR010031075">
    <property type="protein sequence ID" value="MPC70406.1"/>
    <property type="molecule type" value="Genomic_DNA"/>
</dbReference>
<keyword evidence="5 6" id="KW-0401">Integrin</keyword>
<dbReference type="PROSITE" id="PS51470">
    <property type="entry name" value="FG_GAP"/>
    <property type="match status" value="1"/>
</dbReference>
<keyword evidence="7" id="KW-1185">Reference proteome</keyword>
<dbReference type="InterPro" id="IPR000413">
    <property type="entry name" value="Integrin_alpha"/>
</dbReference>
<keyword evidence="5" id="KW-0130">Cell adhesion</keyword>
<dbReference type="Proteomes" id="UP000324222">
    <property type="component" value="Unassembled WGS sequence"/>
</dbReference>
<accession>A0A5B7HKC5</accession>
<keyword evidence="1" id="KW-0732">Signal</keyword>
<dbReference type="GO" id="GO:0008305">
    <property type="term" value="C:integrin complex"/>
    <property type="evidence" value="ECO:0007669"/>
    <property type="project" value="InterPro"/>
</dbReference>
<dbReference type="InterPro" id="IPR028994">
    <property type="entry name" value="Integrin_alpha_N"/>
</dbReference>
<dbReference type="PRINTS" id="PR01185">
    <property type="entry name" value="INTEGRINA"/>
</dbReference>
<feature type="repeat" description="FG-GAP" evidence="4">
    <location>
        <begin position="83"/>
        <end position="134"/>
    </location>
</feature>
<evidence type="ECO:0000313" key="6">
    <source>
        <dbReference type="EMBL" id="MPC70406.1"/>
    </source>
</evidence>
<comment type="caution">
    <text evidence="6">The sequence shown here is derived from an EMBL/GenBank/DDBJ whole genome shotgun (WGS) entry which is preliminary data.</text>
</comment>
<dbReference type="Gene3D" id="2.130.10.130">
    <property type="entry name" value="Integrin alpha, N-terminal"/>
    <property type="match status" value="1"/>
</dbReference>
<reference evidence="6 7" key="1">
    <citation type="submission" date="2019-05" db="EMBL/GenBank/DDBJ databases">
        <title>Another draft genome of Portunus trituberculatus and its Hox gene families provides insights of decapod evolution.</title>
        <authorList>
            <person name="Jeong J.-H."/>
            <person name="Song I."/>
            <person name="Kim S."/>
            <person name="Choi T."/>
            <person name="Kim D."/>
            <person name="Ryu S."/>
            <person name="Kim W."/>
        </authorList>
    </citation>
    <scope>NUCLEOTIDE SEQUENCE [LARGE SCALE GENOMIC DNA]</scope>
    <source>
        <tissue evidence="6">Muscle</tissue>
    </source>
</reference>
<dbReference type="GO" id="GO:0009897">
    <property type="term" value="C:external side of plasma membrane"/>
    <property type="evidence" value="ECO:0007669"/>
    <property type="project" value="TreeGrafter"/>
</dbReference>
<dbReference type="PANTHER" id="PTHR23220:SF122">
    <property type="entry name" value="INTEGRIN ALPHA-PS1"/>
    <property type="match status" value="1"/>
</dbReference>
<protein>
    <submittedName>
        <fullName evidence="6">Integrin alpha-4</fullName>
    </submittedName>
</protein>
<keyword evidence="5" id="KW-0675">Receptor</keyword>
<dbReference type="SUPFAM" id="SSF69318">
    <property type="entry name" value="Integrin alpha N-terminal domain"/>
    <property type="match status" value="1"/>
</dbReference>
<dbReference type="PANTHER" id="PTHR23220">
    <property type="entry name" value="INTEGRIN ALPHA"/>
    <property type="match status" value="1"/>
</dbReference>
<evidence type="ECO:0000256" key="2">
    <source>
        <dbReference type="ARBA" id="ARBA00022737"/>
    </source>
</evidence>
<dbReference type="Pfam" id="PF01839">
    <property type="entry name" value="FG-GAP"/>
    <property type="match status" value="1"/>
</dbReference>
<sequence length="134" mass="14546">MKQWTGGVSRIWLTSSGPFTYGHSETFKPAVKAEWSDYFGECYSIGSGRFFGSETQRVAGSPRHELVGKVSVFTTDIVTLDIKVHWEATGPQVGSYFGAAVATGDVDGDGWSELFVGAPLYTVGKIQRDVPMPC</sequence>
<keyword evidence="2" id="KW-0677">Repeat</keyword>
<dbReference type="GO" id="GO:0005178">
    <property type="term" value="F:integrin binding"/>
    <property type="evidence" value="ECO:0007669"/>
    <property type="project" value="TreeGrafter"/>
</dbReference>
<dbReference type="AlphaFoldDB" id="A0A5B7HKC5"/>
<gene>
    <name evidence="6" type="primary">ITGA4</name>
    <name evidence="6" type="ORF">E2C01_064655</name>
</gene>
<keyword evidence="3" id="KW-0325">Glycoprotein</keyword>
<dbReference type="GO" id="GO:0007160">
    <property type="term" value="P:cell-matrix adhesion"/>
    <property type="evidence" value="ECO:0007669"/>
    <property type="project" value="TreeGrafter"/>
</dbReference>
<evidence type="ECO:0000256" key="5">
    <source>
        <dbReference type="RuleBase" id="RU003762"/>
    </source>
</evidence>